<dbReference type="InterPro" id="IPR006652">
    <property type="entry name" value="Kelch_1"/>
</dbReference>
<dbReference type="Gene3D" id="1.10.510.10">
    <property type="entry name" value="Transferase(Phosphotransferase) domain 1"/>
    <property type="match status" value="1"/>
</dbReference>
<dbReference type="AlphaFoldDB" id="A0AAD1U4L7"/>
<dbReference type="Proteomes" id="UP001295684">
    <property type="component" value="Unassembled WGS sequence"/>
</dbReference>
<dbReference type="SMART" id="SM00612">
    <property type="entry name" value="Kelch"/>
    <property type="match status" value="2"/>
</dbReference>
<gene>
    <name evidence="3" type="ORF">ECRASSUSDP1_LOCUS3211</name>
</gene>
<dbReference type="Gene3D" id="2.120.10.80">
    <property type="entry name" value="Kelch-type beta propeller"/>
    <property type="match status" value="1"/>
</dbReference>
<dbReference type="InterPro" id="IPR011009">
    <property type="entry name" value="Kinase-like_dom_sf"/>
</dbReference>
<name>A0AAD1U4L7_EUPCR</name>
<keyword evidence="4" id="KW-1185">Reference proteome</keyword>
<feature type="compositionally biased region" description="Basic and acidic residues" evidence="1">
    <location>
        <begin position="290"/>
        <end position="303"/>
    </location>
</feature>
<evidence type="ECO:0000259" key="2">
    <source>
        <dbReference type="PROSITE" id="PS50011"/>
    </source>
</evidence>
<reference evidence="3" key="1">
    <citation type="submission" date="2023-07" db="EMBL/GenBank/DDBJ databases">
        <authorList>
            <consortium name="AG Swart"/>
            <person name="Singh M."/>
            <person name="Singh A."/>
            <person name="Seah K."/>
            <person name="Emmerich C."/>
        </authorList>
    </citation>
    <scope>NUCLEOTIDE SEQUENCE</scope>
    <source>
        <strain evidence="3">DP1</strain>
    </source>
</reference>
<dbReference type="SMART" id="SM00220">
    <property type="entry name" value="S_TKc"/>
    <property type="match status" value="1"/>
</dbReference>
<evidence type="ECO:0000256" key="1">
    <source>
        <dbReference type="SAM" id="MobiDB-lite"/>
    </source>
</evidence>
<feature type="region of interest" description="Disordered" evidence="1">
    <location>
        <begin position="287"/>
        <end position="338"/>
    </location>
</feature>
<proteinExistence type="predicted"/>
<evidence type="ECO:0000313" key="3">
    <source>
        <dbReference type="EMBL" id="CAI2361896.1"/>
    </source>
</evidence>
<dbReference type="InterPro" id="IPR015915">
    <property type="entry name" value="Kelch-typ_b-propeller"/>
</dbReference>
<organism evidence="3 4">
    <name type="scientific">Euplotes crassus</name>
    <dbReference type="NCBI Taxonomy" id="5936"/>
    <lineage>
        <taxon>Eukaryota</taxon>
        <taxon>Sar</taxon>
        <taxon>Alveolata</taxon>
        <taxon>Ciliophora</taxon>
        <taxon>Intramacronucleata</taxon>
        <taxon>Spirotrichea</taxon>
        <taxon>Hypotrichia</taxon>
        <taxon>Euplotida</taxon>
        <taxon>Euplotidae</taxon>
        <taxon>Moneuplotes</taxon>
    </lineage>
</organism>
<dbReference type="InterPro" id="IPR000719">
    <property type="entry name" value="Prot_kinase_dom"/>
</dbReference>
<sequence length="639" mass="73744">MFRKQDFRKVDLLGSGKKNTKIFKAEHLPTGKFFALKEVEAKTIEKLNEYKEEAVQLVKVKNHPNIIQTYGYYFYETNYNTFRLAIVTEFIDDTTNLERVFRKRQQKGPYWKEEELEKMVVSLISTLSYLQGIGICHRDIKPSNLFILKSCEIKVIDFGESKDYYADDENGGETDATIRGTPQYLSPTLWKAYMVDKNSRHATHNIYKSDVFSSGLVFLQLASLNDVTGCNNPEDGEKEIDLCLKKLSKRYSNHIIEIIRMMLNFDEQERPSFVELAKQVLTSEDVSMQSKKEEIATREEVKENFPSSTLPRKKRSSREMVNSQNASHHLKEDSNSFGGDMDESSNFLSQSDLFKNYVEVNNLYVNSEPEMFWFEFGGQRIGKLDLKSGPELEEPCTWKLLGKYKYEFSSHFTIVFTDEKYGMYILGGMGDNCLNFKDKNVVCKTKMPEKTFFSAVYLNGLIYTFGGYDSYDKVQLNTCEYYNIEENKWYSNDSVKLTTNRSQSSACILDDETIFIFGGFNKESGTLCSVEKFDVKTNKITSMSLTMPNPLRRFSSIKISTSKILLIGGVERMDKVSDAVYCFDLDTEYRIEKLDRIERGGIVDYPILVDSIGNLHLFLENNYGTSPPFDVVYSFLEYS</sequence>
<feature type="domain" description="Protein kinase" evidence="2">
    <location>
        <begin position="7"/>
        <end position="282"/>
    </location>
</feature>
<accession>A0AAD1U4L7</accession>
<dbReference type="GO" id="GO:0004672">
    <property type="term" value="F:protein kinase activity"/>
    <property type="evidence" value="ECO:0007669"/>
    <property type="project" value="InterPro"/>
</dbReference>
<dbReference type="Pfam" id="PF24681">
    <property type="entry name" value="Kelch_KLHDC2_KLHL20_DRC7"/>
    <property type="match status" value="1"/>
</dbReference>
<dbReference type="SUPFAM" id="SSF56112">
    <property type="entry name" value="Protein kinase-like (PK-like)"/>
    <property type="match status" value="1"/>
</dbReference>
<dbReference type="PROSITE" id="PS50011">
    <property type="entry name" value="PROTEIN_KINASE_DOM"/>
    <property type="match status" value="1"/>
</dbReference>
<comment type="caution">
    <text evidence="3">The sequence shown here is derived from an EMBL/GenBank/DDBJ whole genome shotgun (WGS) entry which is preliminary data.</text>
</comment>
<dbReference type="InterPro" id="IPR008271">
    <property type="entry name" value="Ser/Thr_kinase_AS"/>
</dbReference>
<dbReference type="PANTHER" id="PTHR24362">
    <property type="entry name" value="SERINE/THREONINE-PROTEIN KINASE NEK"/>
    <property type="match status" value="1"/>
</dbReference>
<dbReference type="PANTHER" id="PTHR24362:SF309">
    <property type="entry name" value="PROTEIN KINASE DOMAIN-CONTAINING PROTEIN"/>
    <property type="match status" value="1"/>
</dbReference>
<dbReference type="Pfam" id="PF00069">
    <property type="entry name" value="Pkinase"/>
    <property type="match status" value="1"/>
</dbReference>
<dbReference type="PROSITE" id="PS00108">
    <property type="entry name" value="PROTEIN_KINASE_ST"/>
    <property type="match status" value="1"/>
</dbReference>
<dbReference type="GO" id="GO:0005524">
    <property type="term" value="F:ATP binding"/>
    <property type="evidence" value="ECO:0007669"/>
    <property type="project" value="InterPro"/>
</dbReference>
<dbReference type="SUPFAM" id="SSF117281">
    <property type="entry name" value="Kelch motif"/>
    <property type="match status" value="1"/>
</dbReference>
<protein>
    <recommendedName>
        <fullName evidence="2">Protein kinase domain-containing protein</fullName>
    </recommendedName>
</protein>
<evidence type="ECO:0000313" key="4">
    <source>
        <dbReference type="Proteomes" id="UP001295684"/>
    </source>
</evidence>
<dbReference type="EMBL" id="CAMPGE010003074">
    <property type="protein sequence ID" value="CAI2361896.1"/>
    <property type="molecule type" value="Genomic_DNA"/>
</dbReference>